<reference evidence="5" key="1">
    <citation type="submission" date="2016-10" db="EMBL/GenBank/DDBJ databases">
        <authorList>
            <person name="Varghese N."/>
            <person name="Submissions S."/>
        </authorList>
    </citation>
    <scope>NUCLEOTIDE SEQUENCE [LARGE SCALE GENOMIC DNA]</scope>
    <source>
        <strain evidence="5">IBRC-M 10043</strain>
    </source>
</reference>
<protein>
    <recommendedName>
        <fullName evidence="3">SWIM-type domain-containing protein</fullName>
    </recommendedName>
</protein>
<organism evidence="4 5">
    <name type="scientific">Halorientalis persicus</name>
    <dbReference type="NCBI Taxonomy" id="1367881"/>
    <lineage>
        <taxon>Archaea</taxon>
        <taxon>Methanobacteriati</taxon>
        <taxon>Methanobacteriota</taxon>
        <taxon>Stenosarchaea group</taxon>
        <taxon>Halobacteria</taxon>
        <taxon>Halobacteriales</taxon>
        <taxon>Haloarculaceae</taxon>
        <taxon>Halorientalis</taxon>
    </lineage>
</organism>
<dbReference type="GO" id="GO:0008270">
    <property type="term" value="F:zinc ion binding"/>
    <property type="evidence" value="ECO:0007669"/>
    <property type="project" value="UniProtKB-KW"/>
</dbReference>
<keyword evidence="1" id="KW-0862">Zinc</keyword>
<dbReference type="PROSITE" id="PS50966">
    <property type="entry name" value="ZF_SWIM"/>
    <property type="match status" value="1"/>
</dbReference>
<feature type="region of interest" description="Disordered" evidence="2">
    <location>
        <begin position="1"/>
        <end position="35"/>
    </location>
</feature>
<sequence>MSSQPRTPTWDPSDDLPDRLGGTPTLSMPDDWTLSTPWQRAQEETDGGGPINDAERMVYLEGSDYPHRVTFALDGADLLAECDCKAHRYNDGWCSHVASLWWQWVRGEIVVHHLDTGREYPAPPCWLSLDGDRTDLPTDDLTSAELDAWLTCDLGDVSVREFARFTDRSPGTVGNLLRWAREKVGGEGR</sequence>
<dbReference type="InterPro" id="IPR007527">
    <property type="entry name" value="Znf_SWIM"/>
</dbReference>
<evidence type="ECO:0000259" key="3">
    <source>
        <dbReference type="PROSITE" id="PS50966"/>
    </source>
</evidence>
<dbReference type="RefSeq" id="WP_170845294.1">
    <property type="nucleotide sequence ID" value="NZ_FOCX01000001.1"/>
</dbReference>
<accession>A0A1H8DCQ3</accession>
<evidence type="ECO:0000256" key="1">
    <source>
        <dbReference type="PROSITE-ProRule" id="PRU00325"/>
    </source>
</evidence>
<feature type="domain" description="SWIM-type" evidence="3">
    <location>
        <begin position="67"/>
        <end position="105"/>
    </location>
</feature>
<keyword evidence="5" id="KW-1185">Reference proteome</keyword>
<keyword evidence="1" id="KW-0863">Zinc-finger</keyword>
<dbReference type="Proteomes" id="UP000198775">
    <property type="component" value="Unassembled WGS sequence"/>
</dbReference>
<name>A0A1H8DCQ3_9EURY</name>
<keyword evidence="1" id="KW-0479">Metal-binding</keyword>
<evidence type="ECO:0000313" key="4">
    <source>
        <dbReference type="EMBL" id="SEN04936.1"/>
    </source>
</evidence>
<evidence type="ECO:0000256" key="2">
    <source>
        <dbReference type="SAM" id="MobiDB-lite"/>
    </source>
</evidence>
<dbReference type="EMBL" id="FOCX01000001">
    <property type="protein sequence ID" value="SEN04936.1"/>
    <property type="molecule type" value="Genomic_DNA"/>
</dbReference>
<evidence type="ECO:0000313" key="5">
    <source>
        <dbReference type="Proteomes" id="UP000198775"/>
    </source>
</evidence>
<gene>
    <name evidence="4" type="ORF">SAMN05216388_1001245</name>
</gene>
<proteinExistence type="predicted"/>
<dbReference type="AlphaFoldDB" id="A0A1H8DCQ3"/>
<dbReference type="OrthoDB" id="318346at2157"/>